<dbReference type="InterPro" id="IPR009506">
    <property type="entry name" value="YjiS-like"/>
</dbReference>
<comment type="caution">
    <text evidence="2">The sequence shown here is derived from an EMBL/GenBank/DDBJ whole genome shotgun (WGS) entry which is preliminary data.</text>
</comment>
<name>A0ABS6ZRS6_9GAMM</name>
<evidence type="ECO:0000313" key="2">
    <source>
        <dbReference type="EMBL" id="MBW6392550.1"/>
    </source>
</evidence>
<organism evidence="2 3">
    <name type="scientific">Billgrantia antri</name>
    <dbReference type="NCBI Taxonomy" id="2846777"/>
    <lineage>
        <taxon>Bacteria</taxon>
        <taxon>Pseudomonadati</taxon>
        <taxon>Pseudomonadota</taxon>
        <taxon>Gammaproteobacteria</taxon>
        <taxon>Oceanospirillales</taxon>
        <taxon>Halomonadaceae</taxon>
        <taxon>Billgrantia</taxon>
    </lineage>
</organism>
<evidence type="ECO:0000259" key="1">
    <source>
        <dbReference type="Pfam" id="PF06568"/>
    </source>
</evidence>
<dbReference type="EMBL" id="JAHYCA010000006">
    <property type="protein sequence ID" value="MBW6392550.1"/>
    <property type="molecule type" value="Genomic_DNA"/>
</dbReference>
<sequence length="54" mass="6925">MIVKRLFHLFRLFREQQRRHRTRGELRHLDDRLLADIGLDRETVRREVRKPFWR</sequence>
<protein>
    <submittedName>
        <fullName evidence="2">DUF1127 domain-containing protein</fullName>
    </submittedName>
</protein>
<evidence type="ECO:0000313" key="3">
    <source>
        <dbReference type="Proteomes" id="UP000769617"/>
    </source>
</evidence>
<reference evidence="2 3" key="1">
    <citation type="submission" date="2021-07" db="EMBL/GenBank/DDBJ databases">
        <authorList>
            <person name="So Y."/>
        </authorList>
    </citation>
    <scope>NUCLEOTIDE SEQUENCE [LARGE SCALE GENOMIC DNA]</scope>
    <source>
        <strain evidence="2 3">Y3S6</strain>
    </source>
</reference>
<dbReference type="Pfam" id="PF06568">
    <property type="entry name" value="YjiS-like"/>
    <property type="match status" value="1"/>
</dbReference>
<keyword evidence="3" id="KW-1185">Reference proteome</keyword>
<dbReference type="Proteomes" id="UP000769617">
    <property type="component" value="Unassembled WGS sequence"/>
</dbReference>
<dbReference type="RefSeq" id="WP_219792954.1">
    <property type="nucleotide sequence ID" value="NZ_JAHYCA010000006.1"/>
</dbReference>
<proteinExistence type="predicted"/>
<accession>A0ABS6ZRS6</accession>
<feature type="domain" description="YjiS-like" evidence="1">
    <location>
        <begin position="9"/>
        <end position="42"/>
    </location>
</feature>
<gene>
    <name evidence="2" type="ORF">KPL81_15460</name>
</gene>